<dbReference type="Pfam" id="PF07899">
    <property type="entry name" value="Frigida"/>
    <property type="match status" value="1"/>
</dbReference>
<dbReference type="GO" id="GO:0030154">
    <property type="term" value="P:cell differentiation"/>
    <property type="evidence" value="ECO:0007669"/>
    <property type="project" value="UniProtKB-KW"/>
</dbReference>
<reference evidence="2 3" key="1">
    <citation type="journal article" date="2023" name="Life. Sci Alliance">
        <title>Evolutionary insights into 3D genome organization and epigenetic landscape of Vigna mungo.</title>
        <authorList>
            <person name="Junaid A."/>
            <person name="Singh B."/>
            <person name="Bhatia S."/>
        </authorList>
    </citation>
    <scope>NUCLEOTIDE SEQUENCE [LARGE SCALE GENOMIC DNA]</scope>
    <source>
        <strain evidence="2">Urdbean</strain>
    </source>
</reference>
<name>A0AAQ3RKC3_VIGMU</name>
<dbReference type="AlphaFoldDB" id="A0AAQ3RKC3"/>
<keyword evidence="1" id="KW-0287">Flowering</keyword>
<dbReference type="EMBL" id="CP144692">
    <property type="protein sequence ID" value="WVY95653.1"/>
    <property type="molecule type" value="Genomic_DNA"/>
</dbReference>
<organism evidence="2 3">
    <name type="scientific">Vigna mungo</name>
    <name type="common">Black gram</name>
    <name type="synonym">Phaseolus mungo</name>
    <dbReference type="NCBI Taxonomy" id="3915"/>
    <lineage>
        <taxon>Eukaryota</taxon>
        <taxon>Viridiplantae</taxon>
        <taxon>Streptophyta</taxon>
        <taxon>Embryophyta</taxon>
        <taxon>Tracheophyta</taxon>
        <taxon>Spermatophyta</taxon>
        <taxon>Magnoliopsida</taxon>
        <taxon>eudicotyledons</taxon>
        <taxon>Gunneridae</taxon>
        <taxon>Pentapetalae</taxon>
        <taxon>rosids</taxon>
        <taxon>fabids</taxon>
        <taxon>Fabales</taxon>
        <taxon>Fabaceae</taxon>
        <taxon>Papilionoideae</taxon>
        <taxon>50 kb inversion clade</taxon>
        <taxon>NPAAA clade</taxon>
        <taxon>indigoferoid/millettioid clade</taxon>
        <taxon>Phaseoleae</taxon>
        <taxon>Vigna</taxon>
    </lineage>
</organism>
<evidence type="ECO:0000256" key="1">
    <source>
        <dbReference type="RuleBase" id="RU364012"/>
    </source>
</evidence>
<keyword evidence="1" id="KW-0221">Differentiation</keyword>
<evidence type="ECO:0000313" key="3">
    <source>
        <dbReference type="Proteomes" id="UP001374535"/>
    </source>
</evidence>
<sequence length="288" mass="31952">MSNASDSPSTPTHMTSQGCYMIRDVWLWFLGSLYPTNREGSQQVRTVEGKGETYLPTETEKCSVQMEALGAREKESWQNEGILIFRKPLPKECGDAENVKTHDIHTFLQHVVTFGIVKNEDLDLCRKLMTDALNRVIGVEVVATSSLAQKIGSFSVLSCGVVSNSLTGSMTHEWLAAATGAGRGGESRQGCSWPTEKRGEKKVVLSHVVEARRRLILRWNRSRDGTACTDSGDKTELMSGWLSACVSGDDRLMEEGILVIAMEEARRDLQIVTTMEALHEEDKLMKLI</sequence>
<gene>
    <name evidence="2" type="ORF">V8G54_027804</name>
</gene>
<accession>A0AAQ3RKC3</accession>
<dbReference type="Proteomes" id="UP001374535">
    <property type="component" value="Chromosome 9"/>
</dbReference>
<dbReference type="InterPro" id="IPR012474">
    <property type="entry name" value="Frigida"/>
</dbReference>
<evidence type="ECO:0000313" key="2">
    <source>
        <dbReference type="EMBL" id="WVY95653.1"/>
    </source>
</evidence>
<keyword evidence="1" id="KW-0217">Developmental protein</keyword>
<proteinExistence type="inferred from homology"/>
<protein>
    <recommendedName>
        <fullName evidence="1">FRIGIDA-like protein</fullName>
    </recommendedName>
</protein>
<keyword evidence="3" id="KW-1185">Reference proteome</keyword>
<comment type="similarity">
    <text evidence="1">Belongs to the Frigida family.</text>
</comment>
<dbReference type="GO" id="GO:0009908">
    <property type="term" value="P:flower development"/>
    <property type="evidence" value="ECO:0007669"/>
    <property type="project" value="UniProtKB-KW"/>
</dbReference>